<feature type="region of interest" description="Disordered" evidence="1">
    <location>
        <begin position="1"/>
        <end position="23"/>
    </location>
</feature>
<dbReference type="Proteomes" id="UP001233172">
    <property type="component" value="Unassembled WGS sequence"/>
</dbReference>
<sequence>MTSGTAVDGLAGTAGDGQFGTAGDGQVTHERFCPERVPSNFKGHGMRYYRLVVWDVDLRSPTVTMLSGADLLLWGGGH</sequence>
<dbReference type="EMBL" id="JASAOG010000010">
    <property type="protein sequence ID" value="KAK0066510.1"/>
    <property type="molecule type" value="Genomic_DNA"/>
</dbReference>
<protein>
    <submittedName>
        <fullName evidence="2">Uncharacterized protein</fullName>
    </submittedName>
</protein>
<gene>
    <name evidence="2" type="ORF">Bpfe_003942</name>
</gene>
<evidence type="ECO:0000313" key="3">
    <source>
        <dbReference type="Proteomes" id="UP001233172"/>
    </source>
</evidence>
<dbReference type="AlphaFoldDB" id="A0AAD8C6S1"/>
<evidence type="ECO:0000313" key="2">
    <source>
        <dbReference type="EMBL" id="KAK0066510.1"/>
    </source>
</evidence>
<reference evidence="2" key="2">
    <citation type="submission" date="2023-04" db="EMBL/GenBank/DDBJ databases">
        <authorList>
            <person name="Bu L."/>
            <person name="Lu L."/>
            <person name="Laidemitt M.R."/>
            <person name="Zhang S.M."/>
            <person name="Mutuku M."/>
            <person name="Mkoji G."/>
            <person name="Steinauer M."/>
            <person name="Loker E.S."/>
        </authorList>
    </citation>
    <scope>NUCLEOTIDE SEQUENCE</scope>
    <source>
        <strain evidence="2">KasaAsao</strain>
        <tissue evidence="2">Whole Snail</tissue>
    </source>
</reference>
<name>A0AAD8C6S1_BIOPF</name>
<accession>A0AAD8C6S1</accession>
<comment type="caution">
    <text evidence="2">The sequence shown here is derived from an EMBL/GenBank/DDBJ whole genome shotgun (WGS) entry which is preliminary data.</text>
</comment>
<evidence type="ECO:0000256" key="1">
    <source>
        <dbReference type="SAM" id="MobiDB-lite"/>
    </source>
</evidence>
<feature type="compositionally biased region" description="Gly residues" evidence="1">
    <location>
        <begin position="12"/>
        <end position="23"/>
    </location>
</feature>
<reference evidence="2" key="1">
    <citation type="journal article" date="2023" name="PLoS Negl. Trop. Dis.">
        <title>A genome sequence for Biomphalaria pfeifferi, the major vector snail for the human-infecting parasite Schistosoma mansoni.</title>
        <authorList>
            <person name="Bu L."/>
            <person name="Lu L."/>
            <person name="Laidemitt M.R."/>
            <person name="Zhang S.M."/>
            <person name="Mutuku M."/>
            <person name="Mkoji G."/>
            <person name="Steinauer M."/>
            <person name="Loker E.S."/>
        </authorList>
    </citation>
    <scope>NUCLEOTIDE SEQUENCE</scope>
    <source>
        <strain evidence="2">KasaAsao</strain>
    </source>
</reference>
<proteinExistence type="predicted"/>
<organism evidence="2 3">
    <name type="scientific">Biomphalaria pfeifferi</name>
    <name type="common">Bloodfluke planorb</name>
    <name type="synonym">Freshwater snail</name>
    <dbReference type="NCBI Taxonomy" id="112525"/>
    <lineage>
        <taxon>Eukaryota</taxon>
        <taxon>Metazoa</taxon>
        <taxon>Spiralia</taxon>
        <taxon>Lophotrochozoa</taxon>
        <taxon>Mollusca</taxon>
        <taxon>Gastropoda</taxon>
        <taxon>Heterobranchia</taxon>
        <taxon>Euthyneura</taxon>
        <taxon>Panpulmonata</taxon>
        <taxon>Hygrophila</taxon>
        <taxon>Lymnaeoidea</taxon>
        <taxon>Planorbidae</taxon>
        <taxon>Biomphalaria</taxon>
    </lineage>
</organism>
<keyword evidence="3" id="KW-1185">Reference proteome</keyword>